<keyword evidence="2" id="KW-1185">Reference proteome</keyword>
<dbReference type="Proteomes" id="UP001164761">
    <property type="component" value="Chromosome"/>
</dbReference>
<gene>
    <name evidence="1" type="ORF">NZD89_22350</name>
</gene>
<sequence length="90" mass="10166">MGFATLIAYSSPCSIEVEAARQYASSWWSALSHSHAEAPSALGWILQVALLFAFSLLNCVSEWVREHFHELLVANCIWLGKKRDTVQDLW</sequence>
<protein>
    <submittedName>
        <fullName evidence="1">Uncharacterized protein</fullName>
    </submittedName>
</protein>
<accession>A0ABY6ZFW4</accession>
<dbReference type="EMBL" id="CP104067">
    <property type="protein sequence ID" value="WAH41000.1"/>
    <property type="molecule type" value="Genomic_DNA"/>
</dbReference>
<organism evidence="1 2">
    <name type="scientific">Alicyclobacillus fastidiosus</name>
    <dbReference type="NCBI Taxonomy" id="392011"/>
    <lineage>
        <taxon>Bacteria</taxon>
        <taxon>Bacillati</taxon>
        <taxon>Bacillota</taxon>
        <taxon>Bacilli</taxon>
        <taxon>Bacillales</taxon>
        <taxon>Alicyclobacillaceae</taxon>
        <taxon>Alicyclobacillus</taxon>
    </lineage>
</organism>
<evidence type="ECO:0000313" key="1">
    <source>
        <dbReference type="EMBL" id="WAH41000.1"/>
    </source>
</evidence>
<proteinExistence type="predicted"/>
<reference evidence="1" key="1">
    <citation type="submission" date="2022-08" db="EMBL/GenBank/DDBJ databases">
        <title>Alicyclobacillus fastidiosus DSM 17978, complete genome.</title>
        <authorList>
            <person name="Wang Q."/>
            <person name="Cai R."/>
            <person name="Wang Z."/>
        </authorList>
    </citation>
    <scope>NUCLEOTIDE SEQUENCE</scope>
    <source>
        <strain evidence="1">DSM 17978</strain>
    </source>
</reference>
<evidence type="ECO:0000313" key="2">
    <source>
        <dbReference type="Proteomes" id="UP001164761"/>
    </source>
</evidence>
<name>A0ABY6ZFW4_9BACL</name>
<dbReference type="RefSeq" id="WP_268004901.1">
    <property type="nucleotide sequence ID" value="NZ_BSUT01000001.1"/>
</dbReference>